<dbReference type="Proteomes" id="UP000824120">
    <property type="component" value="Chromosome 10"/>
</dbReference>
<gene>
    <name evidence="1" type="ORF">H5410_052779</name>
</gene>
<accession>A0A9J5X555</accession>
<sequence>MSTSIRIFFSSLAFCIHYHLLSYPNSMSAGEIGDNVKGKWSHHVTKERKAGVNSELSLSRV</sequence>
<proteinExistence type="predicted"/>
<evidence type="ECO:0000313" key="2">
    <source>
        <dbReference type="Proteomes" id="UP000824120"/>
    </source>
</evidence>
<keyword evidence="2" id="KW-1185">Reference proteome</keyword>
<organism evidence="1 2">
    <name type="scientific">Solanum commersonii</name>
    <name type="common">Commerson's wild potato</name>
    <name type="synonym">Commerson's nightshade</name>
    <dbReference type="NCBI Taxonomy" id="4109"/>
    <lineage>
        <taxon>Eukaryota</taxon>
        <taxon>Viridiplantae</taxon>
        <taxon>Streptophyta</taxon>
        <taxon>Embryophyta</taxon>
        <taxon>Tracheophyta</taxon>
        <taxon>Spermatophyta</taxon>
        <taxon>Magnoliopsida</taxon>
        <taxon>eudicotyledons</taxon>
        <taxon>Gunneridae</taxon>
        <taxon>Pentapetalae</taxon>
        <taxon>asterids</taxon>
        <taxon>lamiids</taxon>
        <taxon>Solanales</taxon>
        <taxon>Solanaceae</taxon>
        <taxon>Solanoideae</taxon>
        <taxon>Solaneae</taxon>
        <taxon>Solanum</taxon>
    </lineage>
</organism>
<comment type="caution">
    <text evidence="1">The sequence shown here is derived from an EMBL/GenBank/DDBJ whole genome shotgun (WGS) entry which is preliminary data.</text>
</comment>
<dbReference type="EMBL" id="JACXVP010000010">
    <property type="protein sequence ID" value="KAG5582152.1"/>
    <property type="molecule type" value="Genomic_DNA"/>
</dbReference>
<protein>
    <submittedName>
        <fullName evidence="1">Uncharacterized protein</fullName>
    </submittedName>
</protein>
<reference evidence="1 2" key="1">
    <citation type="submission" date="2020-09" db="EMBL/GenBank/DDBJ databases">
        <title>De no assembly of potato wild relative species, Solanum commersonii.</title>
        <authorList>
            <person name="Cho K."/>
        </authorList>
    </citation>
    <scope>NUCLEOTIDE SEQUENCE [LARGE SCALE GENOMIC DNA]</scope>
    <source>
        <strain evidence="1">LZ3.2</strain>
        <tissue evidence="1">Leaf</tissue>
    </source>
</reference>
<dbReference type="AlphaFoldDB" id="A0A9J5X555"/>
<name>A0A9J5X555_SOLCO</name>
<evidence type="ECO:0000313" key="1">
    <source>
        <dbReference type="EMBL" id="KAG5582152.1"/>
    </source>
</evidence>